<proteinExistence type="predicted"/>
<dbReference type="OrthoDB" id="3402439at2"/>
<evidence type="ECO:0000256" key="1">
    <source>
        <dbReference type="SAM" id="MobiDB-lite"/>
    </source>
</evidence>
<accession>A0A318NUS8</accession>
<sequence length="92" mass="9812">MAKNDAILVGGPRDGSQYVAEDAGLVELEIEGLIHRYIHTSQHRQIDGAELRVYNYDGEVSPQGAQSGVENAQDRAMSPGPDAGHSPADSHS</sequence>
<dbReference type="RefSeq" id="WP_146247442.1">
    <property type="nucleotide sequence ID" value="NZ_PYBV01000047.1"/>
</dbReference>
<comment type="caution">
    <text evidence="2">The sequence shown here is derived from an EMBL/GenBank/DDBJ whole genome shotgun (WGS) entry which is preliminary data.</text>
</comment>
<protein>
    <submittedName>
        <fullName evidence="2">Uncharacterized protein</fullName>
    </submittedName>
</protein>
<dbReference type="EMBL" id="PYBV01000047">
    <property type="protein sequence ID" value="PYC64914.1"/>
    <property type="molecule type" value="Genomic_DNA"/>
</dbReference>
<reference evidence="2 3" key="1">
    <citation type="submission" date="2018-03" db="EMBL/GenBank/DDBJ databases">
        <title>Bioinformatic expansion and discovery of thiopeptide antibiotics.</title>
        <authorList>
            <person name="Schwalen C.J."/>
            <person name="Hudson G.A."/>
            <person name="Mitchell D.A."/>
        </authorList>
    </citation>
    <scope>NUCLEOTIDE SEQUENCE [LARGE SCALE GENOMIC DNA]</scope>
    <source>
        <strain evidence="2 3">NRRL 8041</strain>
    </source>
</reference>
<feature type="region of interest" description="Disordered" evidence="1">
    <location>
        <begin position="57"/>
        <end position="92"/>
    </location>
</feature>
<dbReference type="Proteomes" id="UP000248333">
    <property type="component" value="Unassembled WGS sequence"/>
</dbReference>
<name>A0A318NUS8_9ACTN</name>
<dbReference type="AlphaFoldDB" id="A0A318NUS8"/>
<evidence type="ECO:0000313" key="2">
    <source>
        <dbReference type="EMBL" id="PYC64914.1"/>
    </source>
</evidence>
<keyword evidence="3" id="KW-1185">Reference proteome</keyword>
<gene>
    <name evidence="2" type="ORF">C7C45_29540</name>
</gene>
<evidence type="ECO:0000313" key="3">
    <source>
        <dbReference type="Proteomes" id="UP000248333"/>
    </source>
</evidence>
<organism evidence="2 3">
    <name type="scientific">Micromonospora arborensis</name>
    <dbReference type="NCBI Taxonomy" id="2116518"/>
    <lineage>
        <taxon>Bacteria</taxon>
        <taxon>Bacillati</taxon>
        <taxon>Actinomycetota</taxon>
        <taxon>Actinomycetes</taxon>
        <taxon>Micromonosporales</taxon>
        <taxon>Micromonosporaceae</taxon>
        <taxon>Micromonospora</taxon>
    </lineage>
</organism>